<name>A0A0K8RID1_IXORI</name>
<feature type="domain" description="BPTI/Kunitz inhibitor" evidence="4">
    <location>
        <begin position="49"/>
        <end position="104"/>
    </location>
</feature>
<evidence type="ECO:0000256" key="3">
    <source>
        <dbReference type="ARBA" id="ARBA00023157"/>
    </source>
</evidence>
<dbReference type="SUPFAM" id="SSF57362">
    <property type="entry name" value="BPTI-like"/>
    <property type="match status" value="1"/>
</dbReference>
<dbReference type="Pfam" id="PF00014">
    <property type="entry name" value="Kunitz_BPTI"/>
    <property type="match status" value="1"/>
</dbReference>
<dbReference type="GO" id="GO:0005615">
    <property type="term" value="C:extracellular space"/>
    <property type="evidence" value="ECO:0007669"/>
    <property type="project" value="TreeGrafter"/>
</dbReference>
<sequence>MCSQYGNRFIFDRNDKTCKGYFGCDHHGIGFYEESECSNACKKDSGSRCLMKPDKGILGNLIGKSRWYYDINKNECKKTRQTSVWKGTGKTNFFATKEECEKLCKHAREATESSTEEEDL</sequence>
<accession>A0A0K8RID1</accession>
<dbReference type="AlphaFoldDB" id="A0A0K8RID1"/>
<evidence type="ECO:0000313" key="5">
    <source>
        <dbReference type="EMBL" id="JAA70890.1"/>
    </source>
</evidence>
<organism evidence="5">
    <name type="scientific">Ixodes ricinus</name>
    <name type="common">Common tick</name>
    <name type="synonym">Acarus ricinus</name>
    <dbReference type="NCBI Taxonomy" id="34613"/>
    <lineage>
        <taxon>Eukaryota</taxon>
        <taxon>Metazoa</taxon>
        <taxon>Ecdysozoa</taxon>
        <taxon>Arthropoda</taxon>
        <taxon>Chelicerata</taxon>
        <taxon>Arachnida</taxon>
        <taxon>Acari</taxon>
        <taxon>Parasitiformes</taxon>
        <taxon>Ixodida</taxon>
        <taxon>Ixodoidea</taxon>
        <taxon>Ixodidae</taxon>
        <taxon>Ixodinae</taxon>
        <taxon>Ixodes</taxon>
    </lineage>
</organism>
<keyword evidence="3" id="KW-1015">Disulfide bond</keyword>
<reference evidence="5" key="1">
    <citation type="submission" date="2012-12" db="EMBL/GenBank/DDBJ databases">
        <title>Identification and characterization of a phenylalanine ammonia-lyase gene family in Isatis indigotica Fort.</title>
        <authorList>
            <person name="Liu Q."/>
            <person name="Chen J."/>
            <person name="Zhou X."/>
            <person name="Di P."/>
            <person name="Xiao Y."/>
            <person name="Xuan H."/>
            <person name="Zhang L."/>
            <person name="Chen W."/>
        </authorList>
    </citation>
    <scope>NUCLEOTIDE SEQUENCE</scope>
    <source>
        <tissue evidence="5">Salivary gland</tissue>
    </source>
</reference>
<protein>
    <submittedName>
        <fullName evidence="5">Putative salivary kunitz domain protein</fullName>
    </submittedName>
</protein>
<dbReference type="EMBL" id="GADI01002918">
    <property type="protein sequence ID" value="JAA70890.1"/>
    <property type="molecule type" value="mRNA"/>
</dbReference>
<dbReference type="PANTHER" id="PTHR10083:SF374">
    <property type="entry name" value="BPTI_KUNITZ INHIBITOR DOMAIN-CONTAINING PROTEIN"/>
    <property type="match status" value="1"/>
</dbReference>
<keyword evidence="1" id="KW-0646">Protease inhibitor</keyword>
<dbReference type="InterPro" id="IPR036880">
    <property type="entry name" value="Kunitz_BPTI_sf"/>
</dbReference>
<dbReference type="SMART" id="SM00131">
    <property type="entry name" value="KU"/>
    <property type="match status" value="1"/>
</dbReference>
<dbReference type="InterPro" id="IPR050098">
    <property type="entry name" value="TFPI/VKTCI-like"/>
</dbReference>
<dbReference type="Gene3D" id="4.10.410.10">
    <property type="entry name" value="Pancreatic trypsin inhibitor Kunitz domain"/>
    <property type="match status" value="1"/>
</dbReference>
<evidence type="ECO:0000256" key="2">
    <source>
        <dbReference type="ARBA" id="ARBA00022900"/>
    </source>
</evidence>
<evidence type="ECO:0000256" key="1">
    <source>
        <dbReference type="ARBA" id="ARBA00022690"/>
    </source>
</evidence>
<dbReference type="PANTHER" id="PTHR10083">
    <property type="entry name" value="KUNITZ-TYPE PROTEASE INHIBITOR-RELATED"/>
    <property type="match status" value="1"/>
</dbReference>
<dbReference type="GO" id="GO:0004867">
    <property type="term" value="F:serine-type endopeptidase inhibitor activity"/>
    <property type="evidence" value="ECO:0007669"/>
    <property type="project" value="UniProtKB-KW"/>
</dbReference>
<dbReference type="PROSITE" id="PS50279">
    <property type="entry name" value="BPTI_KUNITZ_2"/>
    <property type="match status" value="1"/>
</dbReference>
<evidence type="ECO:0000259" key="4">
    <source>
        <dbReference type="PROSITE" id="PS50279"/>
    </source>
</evidence>
<dbReference type="InterPro" id="IPR002223">
    <property type="entry name" value="Kunitz_BPTI"/>
</dbReference>
<proteinExistence type="evidence at transcript level"/>
<keyword evidence="2" id="KW-0722">Serine protease inhibitor</keyword>